<reference evidence="1 2" key="1">
    <citation type="submission" date="2023-07" db="EMBL/GenBank/DDBJ databases">
        <authorList>
            <person name="Lian W.-H."/>
        </authorList>
    </citation>
    <scope>NUCLEOTIDE SEQUENCE [LARGE SCALE GENOMIC DNA]</scope>
    <source>
        <strain evidence="1 2">SYSU DXS3180</strain>
    </source>
</reference>
<dbReference type="Pfam" id="PF03692">
    <property type="entry name" value="CxxCxxCC"/>
    <property type="match status" value="1"/>
</dbReference>
<accession>A0ABV3ZN14</accession>
<sequence>MQPVNFRSFAQKVRHNKKGFKRFLAKVEKKAPENLDQMAEEIDKEVWGVTDCLSCANCCKKMTPTFTTKDITRISAFLNMSPKAFKEKWLYYDKKDRDWMNRSQPCQFLNLADNKCSIYEVRPEDCAGFPHLKKKKMVDYIHVHQQNIEYCPATYNMVERMMERMEDRKTVRS</sequence>
<dbReference type="PANTHER" id="PTHR35866">
    <property type="entry name" value="PUTATIVE-RELATED"/>
    <property type="match status" value="1"/>
</dbReference>
<proteinExistence type="predicted"/>
<dbReference type="EMBL" id="JAULBC010000014">
    <property type="protein sequence ID" value="MEX6691207.1"/>
    <property type="molecule type" value="Genomic_DNA"/>
</dbReference>
<protein>
    <submittedName>
        <fullName evidence="1">YkgJ family cysteine cluster protein</fullName>
    </submittedName>
</protein>
<dbReference type="PANTHER" id="PTHR35866:SF1">
    <property type="entry name" value="YKGJ FAMILY CYSTEINE CLUSTER PROTEIN"/>
    <property type="match status" value="1"/>
</dbReference>
<dbReference type="InterPro" id="IPR005358">
    <property type="entry name" value="Puta_zinc/iron-chelating_dom"/>
</dbReference>
<evidence type="ECO:0000313" key="2">
    <source>
        <dbReference type="Proteomes" id="UP001560573"/>
    </source>
</evidence>
<dbReference type="RefSeq" id="WP_369332623.1">
    <property type="nucleotide sequence ID" value="NZ_JAULBC010000014.1"/>
</dbReference>
<organism evidence="1 2">
    <name type="scientific">Danxiaibacter flavus</name>
    <dbReference type="NCBI Taxonomy" id="3049108"/>
    <lineage>
        <taxon>Bacteria</taxon>
        <taxon>Pseudomonadati</taxon>
        <taxon>Bacteroidota</taxon>
        <taxon>Chitinophagia</taxon>
        <taxon>Chitinophagales</taxon>
        <taxon>Chitinophagaceae</taxon>
        <taxon>Danxiaibacter</taxon>
    </lineage>
</organism>
<evidence type="ECO:0000313" key="1">
    <source>
        <dbReference type="EMBL" id="MEX6691207.1"/>
    </source>
</evidence>
<gene>
    <name evidence="1" type="ORF">QTN47_27100</name>
</gene>
<comment type="caution">
    <text evidence="1">The sequence shown here is derived from an EMBL/GenBank/DDBJ whole genome shotgun (WGS) entry which is preliminary data.</text>
</comment>
<name>A0ABV3ZN14_9BACT</name>
<dbReference type="Proteomes" id="UP001560573">
    <property type="component" value="Unassembled WGS sequence"/>
</dbReference>
<keyword evidence="2" id="KW-1185">Reference proteome</keyword>